<comment type="caution">
    <text evidence="6">The sequence shown here is derived from an EMBL/GenBank/DDBJ whole genome shotgun (WGS) entry which is preliminary data.</text>
</comment>
<dbReference type="Gene3D" id="2.160.10.10">
    <property type="entry name" value="Hexapeptide repeat proteins"/>
    <property type="match status" value="1"/>
</dbReference>
<evidence type="ECO:0000313" key="6">
    <source>
        <dbReference type="EMBL" id="MCH4287618.1"/>
    </source>
</evidence>
<evidence type="ECO:0000313" key="7">
    <source>
        <dbReference type="Proteomes" id="UP001202402"/>
    </source>
</evidence>
<evidence type="ECO:0000256" key="5">
    <source>
        <dbReference type="ARBA" id="ARBA00023315"/>
    </source>
</evidence>
<dbReference type="Pfam" id="PF14602">
    <property type="entry name" value="Hexapep_2"/>
    <property type="match status" value="1"/>
</dbReference>
<organism evidence="6 7">
    <name type="scientific">Amedibacillus hominis</name>
    <dbReference type="NCBI Taxonomy" id="2897776"/>
    <lineage>
        <taxon>Bacteria</taxon>
        <taxon>Bacillati</taxon>
        <taxon>Bacillota</taxon>
        <taxon>Erysipelotrichia</taxon>
        <taxon>Erysipelotrichales</taxon>
        <taxon>Erysipelotrichaceae</taxon>
        <taxon>Amedibacillus</taxon>
    </lineage>
</organism>
<dbReference type="InterPro" id="IPR001451">
    <property type="entry name" value="Hexapep"/>
</dbReference>
<reference evidence="6 7" key="1">
    <citation type="submission" date="2022-02" db="EMBL/GenBank/DDBJ databases">
        <title>Genome of Erysipelotrichaceae sp. nov. NSJ-176 isolated from human feces.</title>
        <authorList>
            <person name="Abdugheni R."/>
        </authorList>
    </citation>
    <scope>NUCLEOTIDE SEQUENCE [LARGE SCALE GENOMIC DNA]</scope>
    <source>
        <strain evidence="6 7">NSJ-176</strain>
    </source>
</reference>
<dbReference type="EMBL" id="JAKVPQ010000029">
    <property type="protein sequence ID" value="MCH4287618.1"/>
    <property type="molecule type" value="Genomic_DNA"/>
</dbReference>
<dbReference type="PROSITE" id="PS00101">
    <property type="entry name" value="HEXAPEP_TRANSFERASES"/>
    <property type="match status" value="1"/>
</dbReference>
<dbReference type="InterPro" id="IPR045304">
    <property type="entry name" value="LbH_SAT"/>
</dbReference>
<evidence type="ECO:0000256" key="1">
    <source>
        <dbReference type="ARBA" id="ARBA00007274"/>
    </source>
</evidence>
<sequence>MENKGVLKIYKISRWLYEHKIPILPKIIKMSIRIICGATIPYKASIGDGTIFPHGASGVVLHEEAIIGRNCKIQSNVVIGGRSGKPGAPVIGDNVLIGTGAVVLGKIKIGDNVAIGANAVVLNDIESNSVAVGIPAKVIKKIEDK</sequence>
<keyword evidence="7" id="KW-1185">Reference proteome</keyword>
<comment type="similarity">
    <text evidence="1">Belongs to the transferase hexapeptide repeat family.</text>
</comment>
<dbReference type="PANTHER" id="PTHR42811">
    <property type="entry name" value="SERINE ACETYLTRANSFERASE"/>
    <property type="match status" value="1"/>
</dbReference>
<evidence type="ECO:0000256" key="2">
    <source>
        <dbReference type="ARBA" id="ARBA00018522"/>
    </source>
</evidence>
<dbReference type="SUPFAM" id="SSF51161">
    <property type="entry name" value="Trimeric LpxA-like enzymes"/>
    <property type="match status" value="1"/>
</dbReference>
<dbReference type="InterPro" id="IPR005881">
    <property type="entry name" value="Ser_O-AcTrfase"/>
</dbReference>
<gene>
    <name evidence="6" type="ORF">LQE99_21065</name>
</gene>
<accession>A0ABS9RD84</accession>
<keyword evidence="5" id="KW-0012">Acyltransferase</keyword>
<dbReference type="PIRSF" id="PIRSF000441">
    <property type="entry name" value="CysE"/>
    <property type="match status" value="1"/>
</dbReference>
<keyword evidence="3" id="KW-0808">Transferase</keyword>
<dbReference type="InterPro" id="IPR011004">
    <property type="entry name" value="Trimer_LpxA-like_sf"/>
</dbReference>
<keyword evidence="4" id="KW-0677">Repeat</keyword>
<evidence type="ECO:0000256" key="3">
    <source>
        <dbReference type="ARBA" id="ARBA00022679"/>
    </source>
</evidence>
<dbReference type="CDD" id="cd03354">
    <property type="entry name" value="LbH_SAT"/>
    <property type="match status" value="1"/>
</dbReference>
<dbReference type="Proteomes" id="UP001202402">
    <property type="component" value="Unassembled WGS sequence"/>
</dbReference>
<name>A0ABS9RD84_9FIRM</name>
<evidence type="ECO:0000256" key="4">
    <source>
        <dbReference type="ARBA" id="ARBA00022737"/>
    </source>
</evidence>
<protein>
    <recommendedName>
        <fullName evidence="2">Serine acetyltransferase</fullName>
    </recommendedName>
</protein>
<dbReference type="RefSeq" id="WP_117453506.1">
    <property type="nucleotide sequence ID" value="NZ_JAKVPQ010000029.1"/>
</dbReference>
<dbReference type="InterPro" id="IPR018357">
    <property type="entry name" value="Hexapep_transf_CS"/>
</dbReference>
<proteinExistence type="inferred from homology"/>
<dbReference type="Pfam" id="PF00132">
    <property type="entry name" value="Hexapep"/>
    <property type="match status" value="1"/>
</dbReference>